<dbReference type="Proteomes" id="UP000807306">
    <property type="component" value="Unassembled WGS sequence"/>
</dbReference>
<keyword evidence="3" id="KW-1185">Reference proteome</keyword>
<dbReference type="InterPro" id="IPR006073">
    <property type="entry name" value="GTP-bd"/>
</dbReference>
<evidence type="ECO:0000259" key="1">
    <source>
        <dbReference type="Pfam" id="PF01926"/>
    </source>
</evidence>
<dbReference type="Gene3D" id="3.40.50.300">
    <property type="entry name" value="P-loop containing nucleotide triphosphate hydrolases"/>
    <property type="match status" value="1"/>
</dbReference>
<evidence type="ECO:0000313" key="3">
    <source>
        <dbReference type="Proteomes" id="UP000807306"/>
    </source>
</evidence>
<dbReference type="GO" id="GO:0005525">
    <property type="term" value="F:GTP binding"/>
    <property type="evidence" value="ECO:0007669"/>
    <property type="project" value="InterPro"/>
</dbReference>
<dbReference type="EMBL" id="MU157828">
    <property type="protein sequence ID" value="KAF9533617.1"/>
    <property type="molecule type" value="Genomic_DNA"/>
</dbReference>
<dbReference type="AlphaFoldDB" id="A0A9P6ER51"/>
<sequence length="240" mass="26832">MSFVIKALKNFVKSPEKIHPEDVVVALVGVAGSGKSTFLELATGHTGAVNHNLKSQKSKILAVKMPQTSSSRSIWLVDTPGIDSADKNLSEPKVLGSIAEFLERRCPKPKGLDGILYFYNISHGKIQETASSKAAEFKKLMDGSFQNVILTTTFWDDIHPDDLQNTQQDEIHLNQYWQEVGDEVRQHRFLNTRESAISIIQLITPLSAESRENTPGRTFSLLVYKYYQCSGASADYFHQD</sequence>
<protein>
    <recommendedName>
        <fullName evidence="1">G domain-containing protein</fullName>
    </recommendedName>
</protein>
<comment type="caution">
    <text evidence="2">The sequence shown here is derived from an EMBL/GenBank/DDBJ whole genome shotgun (WGS) entry which is preliminary data.</text>
</comment>
<feature type="domain" description="G" evidence="1">
    <location>
        <begin position="25"/>
        <end position="87"/>
    </location>
</feature>
<dbReference type="InterPro" id="IPR027417">
    <property type="entry name" value="P-loop_NTPase"/>
</dbReference>
<reference evidence="2" key="1">
    <citation type="submission" date="2020-11" db="EMBL/GenBank/DDBJ databases">
        <authorList>
            <consortium name="DOE Joint Genome Institute"/>
            <person name="Ahrendt S."/>
            <person name="Riley R."/>
            <person name="Andreopoulos W."/>
            <person name="Labutti K."/>
            <person name="Pangilinan J."/>
            <person name="Ruiz-Duenas F.J."/>
            <person name="Barrasa J.M."/>
            <person name="Sanchez-Garcia M."/>
            <person name="Camarero S."/>
            <person name="Miyauchi S."/>
            <person name="Serrano A."/>
            <person name="Linde D."/>
            <person name="Babiker R."/>
            <person name="Drula E."/>
            <person name="Ayuso-Fernandez I."/>
            <person name="Pacheco R."/>
            <person name="Padilla G."/>
            <person name="Ferreira P."/>
            <person name="Barriuso J."/>
            <person name="Kellner H."/>
            <person name="Castanera R."/>
            <person name="Alfaro M."/>
            <person name="Ramirez L."/>
            <person name="Pisabarro A.G."/>
            <person name="Kuo A."/>
            <person name="Tritt A."/>
            <person name="Lipzen A."/>
            <person name="He G."/>
            <person name="Yan M."/>
            <person name="Ng V."/>
            <person name="Cullen D."/>
            <person name="Martin F."/>
            <person name="Rosso M.-N."/>
            <person name="Henrissat B."/>
            <person name="Hibbett D."/>
            <person name="Martinez A.T."/>
            <person name="Grigoriev I.V."/>
        </authorList>
    </citation>
    <scope>NUCLEOTIDE SEQUENCE</scope>
    <source>
        <strain evidence="2">CBS 506.95</strain>
    </source>
</reference>
<gene>
    <name evidence="2" type="ORF">CPB83DRAFT_890092</name>
</gene>
<dbReference type="OrthoDB" id="8954335at2759"/>
<dbReference type="SUPFAM" id="SSF52540">
    <property type="entry name" value="P-loop containing nucleoside triphosphate hydrolases"/>
    <property type="match status" value="1"/>
</dbReference>
<dbReference type="Pfam" id="PF01926">
    <property type="entry name" value="MMR_HSR1"/>
    <property type="match status" value="1"/>
</dbReference>
<name>A0A9P6ER51_9AGAR</name>
<accession>A0A9P6ER51</accession>
<organism evidence="2 3">
    <name type="scientific">Crepidotus variabilis</name>
    <dbReference type="NCBI Taxonomy" id="179855"/>
    <lineage>
        <taxon>Eukaryota</taxon>
        <taxon>Fungi</taxon>
        <taxon>Dikarya</taxon>
        <taxon>Basidiomycota</taxon>
        <taxon>Agaricomycotina</taxon>
        <taxon>Agaricomycetes</taxon>
        <taxon>Agaricomycetidae</taxon>
        <taxon>Agaricales</taxon>
        <taxon>Agaricineae</taxon>
        <taxon>Crepidotaceae</taxon>
        <taxon>Crepidotus</taxon>
    </lineage>
</organism>
<proteinExistence type="predicted"/>
<evidence type="ECO:0000313" key="2">
    <source>
        <dbReference type="EMBL" id="KAF9533617.1"/>
    </source>
</evidence>